<protein>
    <submittedName>
        <fullName evidence="2">PhoP regulatory network protein YrbL</fullName>
    </submittedName>
</protein>
<dbReference type="KEGG" id="pmak:PMPD1_2631"/>
<evidence type="ECO:0000313" key="2">
    <source>
        <dbReference type="EMBL" id="QKJ87572.1"/>
    </source>
</evidence>
<evidence type="ECO:0000313" key="3">
    <source>
        <dbReference type="Proteomes" id="UP000505325"/>
    </source>
</evidence>
<dbReference type="GO" id="GO:0005524">
    <property type="term" value="F:ATP binding"/>
    <property type="evidence" value="ECO:0007669"/>
    <property type="project" value="InterPro"/>
</dbReference>
<organism evidence="2 3">
    <name type="scientific">Paramixta manurensis</name>
    <dbReference type="NCBI Taxonomy" id="2740817"/>
    <lineage>
        <taxon>Bacteria</taxon>
        <taxon>Pseudomonadati</taxon>
        <taxon>Pseudomonadota</taxon>
        <taxon>Gammaproteobacteria</taxon>
        <taxon>Enterobacterales</taxon>
        <taxon>Erwiniaceae</taxon>
        <taxon>Paramixta</taxon>
    </lineage>
</organism>
<dbReference type="InterPro" id="IPR000719">
    <property type="entry name" value="Prot_kinase_dom"/>
</dbReference>
<accession>A0A6M8UL13</accession>
<dbReference type="InterPro" id="IPR019647">
    <property type="entry name" value="PhoP_reg_network_YrbL"/>
</dbReference>
<proteinExistence type="predicted"/>
<keyword evidence="3" id="KW-1185">Reference proteome</keyword>
<sequence length="196" mass="22595">MQLTLGSPIGKGRHRECYIHPENNALCVKIVYSTESGGDKELKRELNYYRHLGARCINWDNLPRYHGEVETNLGIGYAYDLITDFDGNPSKELDFYLRQAQQNADFAWLTPLLVAFKQNLETNQIVTMSLKPKNILVKQAHDGSRKLVVVDNIGEAAIIPAASWNRFFYHRKHTRLWQRFLTLLENYGYFAPAGTF</sequence>
<dbReference type="EMBL" id="CP054212">
    <property type="protein sequence ID" value="QKJ87572.1"/>
    <property type="molecule type" value="Genomic_DNA"/>
</dbReference>
<feature type="domain" description="Protein kinase" evidence="1">
    <location>
        <begin position="3"/>
        <end position="196"/>
    </location>
</feature>
<dbReference type="PROSITE" id="PS50011">
    <property type="entry name" value="PROTEIN_KINASE_DOM"/>
    <property type="match status" value="1"/>
</dbReference>
<dbReference type="RefSeq" id="WP_173634504.1">
    <property type="nucleotide sequence ID" value="NZ_CP054212.1"/>
</dbReference>
<dbReference type="Pfam" id="PF10707">
    <property type="entry name" value="YrbL-PhoP_reg"/>
    <property type="match status" value="1"/>
</dbReference>
<dbReference type="NCBIfam" id="NF007671">
    <property type="entry name" value="PRK10345.1"/>
    <property type="match status" value="1"/>
</dbReference>
<evidence type="ECO:0000259" key="1">
    <source>
        <dbReference type="PROSITE" id="PS50011"/>
    </source>
</evidence>
<dbReference type="SUPFAM" id="SSF56112">
    <property type="entry name" value="Protein kinase-like (PK-like)"/>
    <property type="match status" value="1"/>
</dbReference>
<dbReference type="InterPro" id="IPR011009">
    <property type="entry name" value="Kinase-like_dom_sf"/>
</dbReference>
<dbReference type="AlphaFoldDB" id="A0A6M8UL13"/>
<gene>
    <name evidence="2" type="ORF">PMPD1_2631</name>
</gene>
<dbReference type="Proteomes" id="UP000505325">
    <property type="component" value="Chromosome"/>
</dbReference>
<dbReference type="GO" id="GO:0004672">
    <property type="term" value="F:protein kinase activity"/>
    <property type="evidence" value="ECO:0007669"/>
    <property type="project" value="InterPro"/>
</dbReference>
<name>A0A6M8UL13_9GAMM</name>
<reference evidence="2 3" key="1">
    <citation type="submission" date="2020-06" db="EMBL/GenBank/DDBJ databases">
        <title>Genome sequence of Paramixta manurensis strain PD-1.</title>
        <authorList>
            <person name="Lee C.W."/>
            <person name="Kim J."/>
        </authorList>
    </citation>
    <scope>NUCLEOTIDE SEQUENCE [LARGE SCALE GENOMIC DNA]</scope>
    <source>
        <strain evidence="2 3">PD-1</strain>
    </source>
</reference>